<evidence type="ECO:0000256" key="5">
    <source>
        <dbReference type="ARBA" id="ARBA00022553"/>
    </source>
</evidence>
<dbReference type="GO" id="GO:0005886">
    <property type="term" value="C:plasma membrane"/>
    <property type="evidence" value="ECO:0007669"/>
    <property type="project" value="UniProtKB-SubCell"/>
</dbReference>
<evidence type="ECO:0000256" key="13">
    <source>
        <dbReference type="ARBA" id="ARBA00023136"/>
    </source>
</evidence>
<sequence length="305" mass="34683">MLAVSILLMVLLIGQSLYLFYYKNQIKDIANQLAFISKHHSFKFIETQIKPKEIDSLIRECNGLLTRIRAVDQQAALRNEEVNDTVISLSHDIRTPLTSLDGYLQLAERSQDPQEHTRYVTLARSRIQLILKLVDELFLYTKLQNPEYRIDLKPIDVIALLKRSLFSFMDEFAAAGEEPQISLPESTVVVMAQGNALERVFENILRNYFVHGAGSLSIRYEDQQNRACIHFANLLPPGSTVNPDQIFTRFYKADSSRTVHSSGLGLSIVKSLVDKMDGHTQAELTGELFCISAVFNKILKEITYE</sequence>
<dbReference type="OrthoDB" id="9792991at2"/>
<dbReference type="SMART" id="SM00387">
    <property type="entry name" value="HATPase_c"/>
    <property type="match status" value="1"/>
</dbReference>
<dbReference type="InterPro" id="IPR005467">
    <property type="entry name" value="His_kinase_dom"/>
</dbReference>
<evidence type="ECO:0000259" key="14">
    <source>
        <dbReference type="PROSITE" id="PS50109"/>
    </source>
</evidence>
<dbReference type="InterPro" id="IPR008358">
    <property type="entry name" value="Sig_transdc_His_kin/Pase_MprB"/>
</dbReference>
<dbReference type="EMBL" id="CP021780">
    <property type="protein sequence ID" value="ASA23260.1"/>
    <property type="molecule type" value="Genomic_DNA"/>
</dbReference>
<keyword evidence="7" id="KW-0812">Transmembrane</keyword>
<evidence type="ECO:0000256" key="9">
    <source>
        <dbReference type="ARBA" id="ARBA00022777"/>
    </source>
</evidence>
<keyword evidence="11" id="KW-1133">Transmembrane helix</keyword>
<keyword evidence="10" id="KW-0067">ATP-binding</keyword>
<keyword evidence="4" id="KW-1003">Cell membrane</keyword>
<dbReference type="InterPro" id="IPR003661">
    <property type="entry name" value="HisK_dim/P_dom"/>
</dbReference>
<comment type="catalytic activity">
    <reaction evidence="1">
        <text>ATP + protein L-histidine = ADP + protein N-phospho-L-histidine.</text>
        <dbReference type="EC" id="2.7.13.3"/>
    </reaction>
</comment>
<evidence type="ECO:0000256" key="8">
    <source>
        <dbReference type="ARBA" id="ARBA00022741"/>
    </source>
</evidence>
<evidence type="ECO:0000313" key="15">
    <source>
        <dbReference type="EMBL" id="ASA23260.1"/>
    </source>
</evidence>
<dbReference type="SMART" id="SM00388">
    <property type="entry name" value="HisKA"/>
    <property type="match status" value="1"/>
</dbReference>
<dbReference type="PROSITE" id="PS50109">
    <property type="entry name" value="HIS_KIN"/>
    <property type="match status" value="1"/>
</dbReference>
<evidence type="ECO:0000256" key="4">
    <source>
        <dbReference type="ARBA" id="ARBA00022475"/>
    </source>
</evidence>
<dbReference type="InterPro" id="IPR050398">
    <property type="entry name" value="HssS/ArlS-like"/>
</dbReference>
<dbReference type="GO" id="GO:0005524">
    <property type="term" value="F:ATP binding"/>
    <property type="evidence" value="ECO:0007669"/>
    <property type="project" value="UniProtKB-KW"/>
</dbReference>
<keyword evidence="9" id="KW-0418">Kinase</keyword>
<name>A0A2Z2KJ21_9BACL</name>
<evidence type="ECO:0000256" key="6">
    <source>
        <dbReference type="ARBA" id="ARBA00022679"/>
    </source>
</evidence>
<dbReference type="KEGG" id="pdh:B9T62_22085"/>
<dbReference type="Proteomes" id="UP000249890">
    <property type="component" value="Chromosome"/>
</dbReference>
<evidence type="ECO:0000256" key="1">
    <source>
        <dbReference type="ARBA" id="ARBA00000085"/>
    </source>
</evidence>
<dbReference type="SUPFAM" id="SSF55874">
    <property type="entry name" value="ATPase domain of HSP90 chaperone/DNA topoisomerase II/histidine kinase"/>
    <property type="match status" value="1"/>
</dbReference>
<evidence type="ECO:0000256" key="7">
    <source>
        <dbReference type="ARBA" id="ARBA00022692"/>
    </source>
</evidence>
<dbReference type="PRINTS" id="PR01780">
    <property type="entry name" value="LANTIREGPROT"/>
</dbReference>
<gene>
    <name evidence="15" type="ORF">B9T62_22085</name>
</gene>
<proteinExistence type="predicted"/>
<evidence type="ECO:0000313" key="16">
    <source>
        <dbReference type="Proteomes" id="UP000249890"/>
    </source>
</evidence>
<dbReference type="Pfam" id="PF02518">
    <property type="entry name" value="HATPase_c"/>
    <property type="match status" value="1"/>
</dbReference>
<keyword evidence="13" id="KW-0472">Membrane</keyword>
<feature type="domain" description="Histidine kinase" evidence="14">
    <location>
        <begin position="88"/>
        <end position="278"/>
    </location>
</feature>
<dbReference type="InterPro" id="IPR036097">
    <property type="entry name" value="HisK_dim/P_sf"/>
</dbReference>
<dbReference type="PANTHER" id="PTHR45528">
    <property type="entry name" value="SENSOR HISTIDINE KINASE CPXA"/>
    <property type="match status" value="1"/>
</dbReference>
<organism evidence="15 16">
    <name type="scientific">Paenibacillus donghaensis</name>
    <dbReference type="NCBI Taxonomy" id="414771"/>
    <lineage>
        <taxon>Bacteria</taxon>
        <taxon>Bacillati</taxon>
        <taxon>Bacillota</taxon>
        <taxon>Bacilli</taxon>
        <taxon>Bacillales</taxon>
        <taxon>Paenibacillaceae</taxon>
        <taxon>Paenibacillus</taxon>
    </lineage>
</organism>
<dbReference type="Gene3D" id="3.30.565.10">
    <property type="entry name" value="Histidine kinase-like ATPase, C-terminal domain"/>
    <property type="match status" value="1"/>
</dbReference>
<dbReference type="RefSeq" id="WP_087917255.1">
    <property type="nucleotide sequence ID" value="NZ_CP021780.1"/>
</dbReference>
<dbReference type="SUPFAM" id="SSF47384">
    <property type="entry name" value="Homodimeric domain of signal transducing histidine kinase"/>
    <property type="match status" value="1"/>
</dbReference>
<dbReference type="InterPro" id="IPR036890">
    <property type="entry name" value="HATPase_C_sf"/>
</dbReference>
<dbReference type="EC" id="2.7.13.3" evidence="3"/>
<dbReference type="GO" id="GO:0000155">
    <property type="term" value="F:phosphorelay sensor kinase activity"/>
    <property type="evidence" value="ECO:0007669"/>
    <property type="project" value="InterPro"/>
</dbReference>
<keyword evidence="12" id="KW-0902">Two-component regulatory system</keyword>
<evidence type="ECO:0000256" key="10">
    <source>
        <dbReference type="ARBA" id="ARBA00022840"/>
    </source>
</evidence>
<comment type="subcellular location">
    <subcellularLocation>
        <location evidence="2">Cell membrane</location>
        <topology evidence="2">Multi-pass membrane protein</topology>
    </subcellularLocation>
</comment>
<evidence type="ECO:0000256" key="11">
    <source>
        <dbReference type="ARBA" id="ARBA00022989"/>
    </source>
</evidence>
<evidence type="ECO:0000256" key="3">
    <source>
        <dbReference type="ARBA" id="ARBA00012438"/>
    </source>
</evidence>
<dbReference type="AlphaFoldDB" id="A0A2Z2KJ21"/>
<dbReference type="InterPro" id="IPR003594">
    <property type="entry name" value="HATPase_dom"/>
</dbReference>
<dbReference type="Gene3D" id="1.10.287.130">
    <property type="match status" value="1"/>
</dbReference>
<keyword evidence="6" id="KW-0808">Transferase</keyword>
<protein>
    <recommendedName>
        <fullName evidence="3">histidine kinase</fullName>
        <ecNumber evidence="3">2.7.13.3</ecNumber>
    </recommendedName>
</protein>
<keyword evidence="8" id="KW-0547">Nucleotide-binding</keyword>
<dbReference type="PANTHER" id="PTHR45528:SF1">
    <property type="entry name" value="SENSOR HISTIDINE KINASE CPXA"/>
    <property type="match status" value="1"/>
</dbReference>
<keyword evidence="5" id="KW-0597">Phosphoprotein</keyword>
<evidence type="ECO:0000256" key="2">
    <source>
        <dbReference type="ARBA" id="ARBA00004651"/>
    </source>
</evidence>
<dbReference type="Pfam" id="PF00512">
    <property type="entry name" value="HisKA"/>
    <property type="match status" value="1"/>
</dbReference>
<keyword evidence="16" id="KW-1185">Reference proteome</keyword>
<reference evidence="15 16" key="1">
    <citation type="submission" date="2017-06" db="EMBL/GenBank/DDBJ databases">
        <title>Complete genome sequence of Paenibacillus donghaensis KCTC 13049T isolated from East Sea sediment, South Korea.</title>
        <authorList>
            <person name="Jung B.K."/>
            <person name="Hong S.-J."/>
            <person name="Shin J.-H."/>
        </authorList>
    </citation>
    <scope>NUCLEOTIDE SEQUENCE [LARGE SCALE GENOMIC DNA]</scope>
    <source>
        <strain evidence="15 16">KCTC 13049</strain>
    </source>
</reference>
<dbReference type="CDD" id="cd00075">
    <property type="entry name" value="HATPase"/>
    <property type="match status" value="1"/>
</dbReference>
<evidence type="ECO:0000256" key="12">
    <source>
        <dbReference type="ARBA" id="ARBA00023012"/>
    </source>
</evidence>
<dbReference type="CDD" id="cd00082">
    <property type="entry name" value="HisKA"/>
    <property type="match status" value="1"/>
</dbReference>
<accession>A0A2Z2KJ21</accession>